<dbReference type="Proteomes" id="UP000321776">
    <property type="component" value="Unassembled WGS sequence"/>
</dbReference>
<proteinExistence type="predicted"/>
<protein>
    <submittedName>
        <fullName evidence="1">Uncharacterized protein</fullName>
    </submittedName>
</protein>
<evidence type="ECO:0000313" key="1">
    <source>
        <dbReference type="EMBL" id="TXC88927.1"/>
    </source>
</evidence>
<evidence type="ECO:0000313" key="2">
    <source>
        <dbReference type="Proteomes" id="UP000321776"/>
    </source>
</evidence>
<gene>
    <name evidence="1" type="ORF">FRZ40_15940</name>
</gene>
<organism evidence="1 2">
    <name type="scientific">Paraburkholderia azotifigens</name>
    <dbReference type="NCBI Taxonomy" id="2057004"/>
    <lineage>
        <taxon>Bacteria</taxon>
        <taxon>Pseudomonadati</taxon>
        <taxon>Pseudomonadota</taxon>
        <taxon>Betaproteobacteria</taxon>
        <taxon>Burkholderiales</taxon>
        <taxon>Burkholderiaceae</taxon>
        <taxon>Paraburkholderia</taxon>
    </lineage>
</organism>
<accession>A0A5C6VUQ8</accession>
<reference evidence="1 2" key="1">
    <citation type="journal article" date="2018" name="Int. J. Syst. Evol. Microbiol.">
        <title>Paraburkholderia azotifigens sp. nov., a nitrogen-fixing bacterium isolated from paddy soil.</title>
        <authorList>
            <person name="Choi G.M."/>
            <person name="Im W.T."/>
        </authorList>
    </citation>
    <scope>NUCLEOTIDE SEQUENCE [LARGE SCALE GENOMIC DNA]</scope>
    <source>
        <strain evidence="1 2">NF 2-5-3</strain>
    </source>
</reference>
<dbReference type="EMBL" id="VOQS01000001">
    <property type="protein sequence ID" value="TXC88927.1"/>
    <property type="molecule type" value="Genomic_DNA"/>
</dbReference>
<name>A0A5C6VUQ8_9BURK</name>
<dbReference type="AlphaFoldDB" id="A0A5C6VUQ8"/>
<sequence length="85" mass="9678">MEKQISTSYRGYTIDLLVKPSESDWTEGRLRYAASWVIFPPDVLVRPIESLTAQSRFLTRDAALTYAEQTARKFIDDCFAAGRGE</sequence>
<dbReference type="RefSeq" id="WP_147234664.1">
    <property type="nucleotide sequence ID" value="NZ_VOQS01000001.1"/>
</dbReference>
<comment type="caution">
    <text evidence="1">The sequence shown here is derived from an EMBL/GenBank/DDBJ whole genome shotgun (WGS) entry which is preliminary data.</text>
</comment>